<dbReference type="InterPro" id="IPR027417">
    <property type="entry name" value="P-loop_NTPase"/>
</dbReference>
<keyword evidence="5" id="KW-1185">Reference proteome</keyword>
<evidence type="ECO:0000313" key="5">
    <source>
        <dbReference type="Proteomes" id="UP000243308"/>
    </source>
</evidence>
<dbReference type="GO" id="GO:0005525">
    <property type="term" value="F:GTP binding"/>
    <property type="evidence" value="ECO:0007669"/>
    <property type="project" value="InterPro"/>
</dbReference>
<evidence type="ECO:0000256" key="2">
    <source>
        <dbReference type="SAM" id="Phobius"/>
    </source>
</evidence>
<feature type="compositionally biased region" description="Polar residues" evidence="1">
    <location>
        <begin position="15"/>
        <end position="26"/>
    </location>
</feature>
<proteinExistence type="predicted"/>
<dbReference type="InterPro" id="IPR006073">
    <property type="entry name" value="GTP-bd"/>
</dbReference>
<dbReference type="SUPFAM" id="SSF52540">
    <property type="entry name" value="P-loop containing nucleoside triphosphate hydrolases"/>
    <property type="match status" value="1"/>
</dbReference>
<evidence type="ECO:0000259" key="3">
    <source>
        <dbReference type="Pfam" id="PF01926"/>
    </source>
</evidence>
<keyword evidence="2" id="KW-0472">Membrane</keyword>
<feature type="region of interest" description="Disordered" evidence="1">
    <location>
        <begin position="1"/>
        <end position="26"/>
    </location>
</feature>
<feature type="domain" description="G" evidence="3">
    <location>
        <begin position="38"/>
        <end position="106"/>
    </location>
</feature>
<dbReference type="Gene3D" id="3.40.50.300">
    <property type="entry name" value="P-loop containing nucleotide triphosphate hydrolases"/>
    <property type="match status" value="1"/>
</dbReference>
<name>A0A086TMD3_9FUNG</name>
<keyword evidence="2" id="KW-1133">Transmembrane helix</keyword>
<evidence type="ECO:0000313" key="4">
    <source>
        <dbReference type="EMBL" id="KFH63110.1"/>
    </source>
</evidence>
<evidence type="ECO:0000256" key="1">
    <source>
        <dbReference type="SAM" id="MobiDB-lite"/>
    </source>
</evidence>
<accession>A0A086TMD3</accession>
<reference evidence="4 5" key="1">
    <citation type="submission" date="2011-02" db="EMBL/GenBank/DDBJ databases">
        <title>The Genome Sequence of Mortierella verticillata NRRL 6337.</title>
        <authorList>
            <consortium name="The Broad Institute Genome Sequencing Platform"/>
            <person name="Russ C."/>
            <person name="Cuomo C."/>
            <person name="Burger G."/>
            <person name="Gray M.W."/>
            <person name="Holland P.W.H."/>
            <person name="King N."/>
            <person name="Lang F.B.F."/>
            <person name="Roger A.J."/>
            <person name="Ruiz-Trillo I."/>
            <person name="Young S.K."/>
            <person name="Zeng Q."/>
            <person name="Gargeya S."/>
            <person name="Alvarado L."/>
            <person name="Berlin A."/>
            <person name="Chapman S.B."/>
            <person name="Chen Z."/>
            <person name="Freedman E."/>
            <person name="Gellesch M."/>
            <person name="Goldberg J."/>
            <person name="Griggs A."/>
            <person name="Gujja S."/>
            <person name="Heilman E."/>
            <person name="Heiman D."/>
            <person name="Howarth C."/>
            <person name="Mehta T."/>
            <person name="Neiman D."/>
            <person name="Pearson M."/>
            <person name="Roberts A."/>
            <person name="Saif S."/>
            <person name="Shea T."/>
            <person name="Shenoy N."/>
            <person name="Sisk P."/>
            <person name="Stolte C."/>
            <person name="Sykes S."/>
            <person name="White J."/>
            <person name="Yandava C."/>
            <person name="Haas B."/>
            <person name="Nusbaum C."/>
            <person name="Birren B."/>
        </authorList>
    </citation>
    <scope>NUCLEOTIDE SEQUENCE [LARGE SCALE GENOMIC DNA]</scope>
    <source>
        <strain evidence="4 5">NRRL 6337</strain>
    </source>
</reference>
<dbReference type="EMBL" id="KN042429">
    <property type="protein sequence ID" value="KFH63110.1"/>
    <property type="molecule type" value="Genomic_DNA"/>
</dbReference>
<protein>
    <recommendedName>
        <fullName evidence="3">G domain-containing protein</fullName>
    </recommendedName>
</protein>
<sequence>MRDSALSSGVGLRPSPSNLLRRSDLTSSDIPRQRRTAIMFIGNTGAGKSALLNQLGGNFPSDISCRHGVTTDISEAIVDLDGEKVVLMDVPGLNEPSKEVNDRNARILIEALARGYDYKLMFVFRHSERTVEAPDLGLLQQVNLCLRKANIFRDGGADGIDGAESSRISFGIIVNGIPGKKAYKHYERFRDEKFRSVFQGLHTPDVPFDIQVDEVLLLKYDDEVEERVFREILTEFVKARQAVPISVEGDINVSDSLLARIRLGLEKMKGLAIGVVSLIAVVAVAVIDAKMQGII</sequence>
<dbReference type="AlphaFoldDB" id="A0A086TMD3"/>
<keyword evidence="2" id="KW-0812">Transmembrane</keyword>
<gene>
    <name evidence="4" type="ORF">MVEG_11147</name>
</gene>
<dbReference type="Pfam" id="PF01926">
    <property type="entry name" value="MMR_HSR1"/>
    <property type="match status" value="1"/>
</dbReference>
<organism evidence="4 5">
    <name type="scientific">Podila verticillata NRRL 6337</name>
    <dbReference type="NCBI Taxonomy" id="1069443"/>
    <lineage>
        <taxon>Eukaryota</taxon>
        <taxon>Fungi</taxon>
        <taxon>Fungi incertae sedis</taxon>
        <taxon>Mucoromycota</taxon>
        <taxon>Mortierellomycotina</taxon>
        <taxon>Mortierellomycetes</taxon>
        <taxon>Mortierellales</taxon>
        <taxon>Mortierellaceae</taxon>
        <taxon>Podila</taxon>
    </lineage>
</organism>
<dbReference type="OrthoDB" id="8954335at2759"/>
<dbReference type="Proteomes" id="UP000243308">
    <property type="component" value="Unassembled WGS sequence"/>
</dbReference>
<feature type="transmembrane region" description="Helical" evidence="2">
    <location>
        <begin position="270"/>
        <end position="287"/>
    </location>
</feature>